<keyword evidence="1" id="KW-0472">Membrane</keyword>
<dbReference type="RefSeq" id="WP_091202323.1">
    <property type="nucleotide sequence ID" value="NZ_FONQ01000001.1"/>
</dbReference>
<sequence>MKYFSLKANNQALFNLVILFVFILLSNVSVFAQSAKDVVDVNSLEINANKKTENASIGSSSNNMNFVLWFMGSKQDPNSTISTEGTNTKKQIITSGVAPNRLLIKSFLKKAVNLDSMIA</sequence>
<evidence type="ECO:0000256" key="1">
    <source>
        <dbReference type="SAM" id="Phobius"/>
    </source>
</evidence>
<accession>A0A1I1YI70</accession>
<evidence type="ECO:0000313" key="2">
    <source>
        <dbReference type="EMBL" id="SFE19236.1"/>
    </source>
</evidence>
<keyword evidence="1" id="KW-0812">Transmembrane</keyword>
<gene>
    <name evidence="2" type="ORF">SAMN04488131_10113</name>
</gene>
<dbReference type="Proteomes" id="UP000198596">
    <property type="component" value="Unassembled WGS sequence"/>
</dbReference>
<proteinExistence type="predicted"/>
<reference evidence="3" key="1">
    <citation type="submission" date="2016-10" db="EMBL/GenBank/DDBJ databases">
        <authorList>
            <person name="Varghese N."/>
            <person name="Submissions S."/>
        </authorList>
    </citation>
    <scope>NUCLEOTIDE SEQUENCE [LARGE SCALE GENOMIC DNA]</scope>
    <source>
        <strain evidence="3">CGMCC 1.9227</strain>
    </source>
</reference>
<protein>
    <submittedName>
        <fullName evidence="2">Uncharacterized protein</fullName>
    </submittedName>
</protein>
<dbReference type="AlphaFoldDB" id="A0A1I1YI70"/>
<organism evidence="2 3">
    <name type="scientific">Flavobacterium xueshanense</name>
    <dbReference type="NCBI Taxonomy" id="935223"/>
    <lineage>
        <taxon>Bacteria</taxon>
        <taxon>Pseudomonadati</taxon>
        <taxon>Bacteroidota</taxon>
        <taxon>Flavobacteriia</taxon>
        <taxon>Flavobacteriales</taxon>
        <taxon>Flavobacteriaceae</taxon>
        <taxon>Flavobacterium</taxon>
    </lineage>
</organism>
<keyword evidence="3" id="KW-1185">Reference proteome</keyword>
<dbReference type="EMBL" id="FONQ01000001">
    <property type="protein sequence ID" value="SFE19236.1"/>
    <property type="molecule type" value="Genomic_DNA"/>
</dbReference>
<keyword evidence="1" id="KW-1133">Transmembrane helix</keyword>
<dbReference type="OrthoDB" id="1376385at2"/>
<evidence type="ECO:0000313" key="3">
    <source>
        <dbReference type="Proteomes" id="UP000198596"/>
    </source>
</evidence>
<feature type="transmembrane region" description="Helical" evidence="1">
    <location>
        <begin position="12"/>
        <end position="32"/>
    </location>
</feature>
<name>A0A1I1YI70_9FLAO</name>